<reference evidence="1" key="1">
    <citation type="journal article" date="2018" name="Genome Biol.">
        <title>SKESA: strategic k-mer extension for scrupulous assemblies.</title>
        <authorList>
            <person name="Souvorov A."/>
            <person name="Agarwala R."/>
            <person name="Lipman D.J."/>
        </authorList>
    </citation>
    <scope>NUCLEOTIDE SEQUENCE</scope>
    <source>
        <strain evidence="1">Salmonella enterica</strain>
    </source>
</reference>
<protein>
    <submittedName>
        <fullName evidence="1">Uncharacterized protein</fullName>
    </submittedName>
</protein>
<comment type="caution">
    <text evidence="1">The sequence shown here is derived from an EMBL/GenBank/DDBJ whole genome shotgun (WGS) entry which is preliminary data.</text>
</comment>
<gene>
    <name evidence="1" type="ORF">GB480_02950</name>
</gene>
<name>A0A6Y5LC80_SALDZ</name>
<evidence type="ECO:0000313" key="1">
    <source>
        <dbReference type="EMBL" id="HAB6337940.1"/>
    </source>
</evidence>
<sequence length="80" mass="9068">MQPIPLDALMQKSDSTNEYDNFFVLRGALYASKKFSYNFTPSGKTYPAVEVEETSYVVSAKSLGKSITKEELEEYGVWNK</sequence>
<accession>A0A6Y5LC80</accession>
<proteinExistence type="predicted"/>
<reference evidence="1" key="2">
    <citation type="submission" date="2019-10" db="EMBL/GenBank/DDBJ databases">
        <authorList>
            <consortium name="NCBI Pathogen Detection Project"/>
        </authorList>
    </citation>
    <scope>NUCLEOTIDE SEQUENCE</scope>
    <source>
        <strain evidence="1">Salmonella enterica</strain>
    </source>
</reference>
<dbReference type="EMBL" id="DAAHJH010000001">
    <property type="protein sequence ID" value="HAB6337940.1"/>
    <property type="molecule type" value="Genomic_DNA"/>
</dbReference>
<organism evidence="1">
    <name type="scientific">Salmonella diarizonae</name>
    <dbReference type="NCBI Taxonomy" id="59204"/>
    <lineage>
        <taxon>Bacteria</taxon>
        <taxon>Pseudomonadati</taxon>
        <taxon>Pseudomonadota</taxon>
        <taxon>Gammaproteobacteria</taxon>
        <taxon>Enterobacterales</taxon>
        <taxon>Enterobacteriaceae</taxon>
        <taxon>Salmonella</taxon>
    </lineage>
</organism>
<dbReference type="AlphaFoldDB" id="A0A6Y5LC80"/>